<evidence type="ECO:0000313" key="2">
    <source>
        <dbReference type="EMBL" id="KNE95508.1"/>
    </source>
</evidence>
<name>A0A0L0V8A3_9BASI</name>
<proteinExistence type="predicted"/>
<feature type="compositionally biased region" description="Basic and acidic residues" evidence="1">
    <location>
        <begin position="7"/>
        <end position="17"/>
    </location>
</feature>
<reference evidence="3" key="1">
    <citation type="submission" date="2014-03" db="EMBL/GenBank/DDBJ databases">
        <title>The Genome Sequence of Puccinia striiformis f. sp. tritici PST-78.</title>
        <authorList>
            <consortium name="The Broad Institute Genome Sequencing Platform"/>
            <person name="Cuomo C."/>
            <person name="Hulbert S."/>
            <person name="Chen X."/>
            <person name="Walker B."/>
            <person name="Young S.K."/>
            <person name="Zeng Q."/>
            <person name="Gargeya S."/>
            <person name="Fitzgerald M."/>
            <person name="Haas B."/>
            <person name="Abouelleil A."/>
            <person name="Alvarado L."/>
            <person name="Arachchi H.M."/>
            <person name="Berlin A.M."/>
            <person name="Chapman S.B."/>
            <person name="Goldberg J."/>
            <person name="Griggs A."/>
            <person name="Gujja S."/>
            <person name="Hansen M."/>
            <person name="Howarth C."/>
            <person name="Imamovic A."/>
            <person name="Larimer J."/>
            <person name="McCowan C."/>
            <person name="Montmayeur A."/>
            <person name="Murphy C."/>
            <person name="Neiman D."/>
            <person name="Pearson M."/>
            <person name="Priest M."/>
            <person name="Roberts A."/>
            <person name="Saif S."/>
            <person name="Shea T."/>
            <person name="Sisk P."/>
            <person name="Sykes S."/>
            <person name="Wortman J."/>
            <person name="Nusbaum C."/>
            <person name="Birren B."/>
        </authorList>
    </citation>
    <scope>NUCLEOTIDE SEQUENCE [LARGE SCALE GENOMIC DNA]</scope>
    <source>
        <strain evidence="3">race PST-78</strain>
    </source>
</reference>
<protein>
    <submittedName>
        <fullName evidence="2">Uncharacterized protein</fullName>
    </submittedName>
</protein>
<keyword evidence="3" id="KW-1185">Reference proteome</keyword>
<dbReference type="AlphaFoldDB" id="A0A0L0V8A3"/>
<organism evidence="2 3">
    <name type="scientific">Puccinia striiformis f. sp. tritici PST-78</name>
    <dbReference type="NCBI Taxonomy" id="1165861"/>
    <lineage>
        <taxon>Eukaryota</taxon>
        <taxon>Fungi</taxon>
        <taxon>Dikarya</taxon>
        <taxon>Basidiomycota</taxon>
        <taxon>Pucciniomycotina</taxon>
        <taxon>Pucciniomycetes</taxon>
        <taxon>Pucciniales</taxon>
        <taxon>Pucciniaceae</taxon>
        <taxon>Puccinia</taxon>
    </lineage>
</organism>
<gene>
    <name evidence="2" type="ORF">PSTG_11221</name>
</gene>
<accession>A0A0L0V8A3</accession>
<comment type="caution">
    <text evidence="2">The sequence shown here is derived from an EMBL/GenBank/DDBJ whole genome shotgun (WGS) entry which is preliminary data.</text>
</comment>
<evidence type="ECO:0000256" key="1">
    <source>
        <dbReference type="SAM" id="MobiDB-lite"/>
    </source>
</evidence>
<feature type="region of interest" description="Disordered" evidence="1">
    <location>
        <begin position="1"/>
        <end position="55"/>
    </location>
</feature>
<dbReference type="EMBL" id="AJIL01000096">
    <property type="protein sequence ID" value="KNE95508.1"/>
    <property type="molecule type" value="Genomic_DNA"/>
</dbReference>
<evidence type="ECO:0000313" key="3">
    <source>
        <dbReference type="Proteomes" id="UP000054564"/>
    </source>
</evidence>
<feature type="compositionally biased region" description="Polar residues" evidence="1">
    <location>
        <begin position="39"/>
        <end position="55"/>
    </location>
</feature>
<sequence>MVLAASDRLKFEADRMKGARLKPNQVLKPKPERRGAPKQQESGTQQHTTQAQRLRDVTLQTAGYYNDLESRILVFLHRLHSKNPKNQEK</sequence>
<dbReference type="Proteomes" id="UP000054564">
    <property type="component" value="Unassembled WGS sequence"/>
</dbReference>